<dbReference type="EMBL" id="CATQJL010000223">
    <property type="protein sequence ID" value="CAJ0600223.1"/>
    <property type="molecule type" value="Genomic_DNA"/>
</dbReference>
<protein>
    <submittedName>
        <fullName evidence="3">Uncharacterized protein</fullName>
    </submittedName>
</protein>
<comment type="caution">
    <text evidence="3">The sequence shown here is derived from an EMBL/GenBank/DDBJ whole genome shotgun (WGS) entry which is preliminary data.</text>
</comment>
<dbReference type="AlphaFoldDB" id="A0AA36GXL7"/>
<keyword evidence="4" id="KW-1185">Reference proteome</keyword>
<accession>A0AA36GXL7</accession>
<feature type="transmembrane region" description="Helical" evidence="2">
    <location>
        <begin position="28"/>
        <end position="49"/>
    </location>
</feature>
<proteinExistence type="predicted"/>
<gene>
    <name evidence="3" type="ORF">CYNAS_LOCUS12206</name>
</gene>
<organism evidence="3 4">
    <name type="scientific">Cylicocyclus nassatus</name>
    <name type="common">Nematode worm</name>
    <dbReference type="NCBI Taxonomy" id="53992"/>
    <lineage>
        <taxon>Eukaryota</taxon>
        <taxon>Metazoa</taxon>
        <taxon>Ecdysozoa</taxon>
        <taxon>Nematoda</taxon>
        <taxon>Chromadorea</taxon>
        <taxon>Rhabditida</taxon>
        <taxon>Rhabditina</taxon>
        <taxon>Rhabditomorpha</taxon>
        <taxon>Strongyloidea</taxon>
        <taxon>Strongylidae</taxon>
        <taxon>Cylicocyclus</taxon>
    </lineage>
</organism>
<keyword evidence="2" id="KW-0472">Membrane</keyword>
<sequence>MDKLIKPGKSDACRTSLAEIFDVPLRMYAVQVVLLLLTTSIANSQMYSYHRTYHRYLRPVAENVIKKFENKTIAELEQMQMERMAKMERTFGTREDKEKIDRMVLEELEKQAKEFEEQWKILRKSMREKFRISRPNVH</sequence>
<evidence type="ECO:0000256" key="1">
    <source>
        <dbReference type="SAM" id="Coils"/>
    </source>
</evidence>
<keyword evidence="2" id="KW-1133">Transmembrane helix</keyword>
<evidence type="ECO:0000313" key="3">
    <source>
        <dbReference type="EMBL" id="CAJ0600223.1"/>
    </source>
</evidence>
<feature type="coiled-coil region" evidence="1">
    <location>
        <begin position="98"/>
        <end position="125"/>
    </location>
</feature>
<reference evidence="3" key="1">
    <citation type="submission" date="2023-07" db="EMBL/GenBank/DDBJ databases">
        <authorList>
            <consortium name="CYATHOMIX"/>
        </authorList>
    </citation>
    <scope>NUCLEOTIDE SEQUENCE</scope>
    <source>
        <strain evidence="3">N/A</strain>
    </source>
</reference>
<evidence type="ECO:0000313" key="4">
    <source>
        <dbReference type="Proteomes" id="UP001176961"/>
    </source>
</evidence>
<evidence type="ECO:0000256" key="2">
    <source>
        <dbReference type="SAM" id="Phobius"/>
    </source>
</evidence>
<keyword evidence="2" id="KW-0812">Transmembrane</keyword>
<name>A0AA36GXL7_CYLNA</name>
<dbReference type="Proteomes" id="UP001176961">
    <property type="component" value="Unassembled WGS sequence"/>
</dbReference>
<keyword evidence="1" id="KW-0175">Coiled coil</keyword>